<accession>A0A6G1MG35</accession>
<evidence type="ECO:0000256" key="1">
    <source>
        <dbReference type="SAM" id="MobiDB-lite"/>
    </source>
</evidence>
<reference evidence="2 3" key="1">
    <citation type="submission" date="2019-06" db="EMBL/GenBank/DDBJ databases">
        <authorList>
            <person name="Palmer J.M."/>
        </authorList>
    </citation>
    <scope>NUCLEOTIDE SEQUENCE [LARGE SCALE GENOMIC DNA]</scope>
    <source>
        <strain evidence="2 3">TWF106</strain>
    </source>
</reference>
<dbReference type="EMBL" id="WIWS01000008">
    <property type="protein sequence ID" value="KAF3227135.1"/>
    <property type="molecule type" value="Genomic_DNA"/>
</dbReference>
<organism evidence="2 3">
    <name type="scientific">Orbilia oligospora</name>
    <name type="common">Nematode-trapping fungus</name>
    <name type="synonym">Arthrobotrys oligospora</name>
    <dbReference type="NCBI Taxonomy" id="2813651"/>
    <lineage>
        <taxon>Eukaryota</taxon>
        <taxon>Fungi</taxon>
        <taxon>Dikarya</taxon>
        <taxon>Ascomycota</taxon>
        <taxon>Pezizomycotina</taxon>
        <taxon>Orbiliomycetes</taxon>
        <taxon>Orbiliales</taxon>
        <taxon>Orbiliaceae</taxon>
        <taxon>Orbilia</taxon>
    </lineage>
</organism>
<dbReference type="Proteomes" id="UP000472727">
    <property type="component" value="Unassembled WGS sequence"/>
</dbReference>
<feature type="compositionally biased region" description="Acidic residues" evidence="1">
    <location>
        <begin position="104"/>
        <end position="123"/>
    </location>
</feature>
<feature type="region of interest" description="Disordered" evidence="1">
    <location>
        <begin position="83"/>
        <end position="166"/>
    </location>
</feature>
<comment type="caution">
    <text evidence="2">The sequence shown here is derived from an EMBL/GenBank/DDBJ whole genome shotgun (WGS) entry which is preliminary data.</text>
</comment>
<dbReference type="AlphaFoldDB" id="A0A6G1MG35"/>
<evidence type="ECO:0000313" key="3">
    <source>
        <dbReference type="Proteomes" id="UP000472727"/>
    </source>
</evidence>
<proteinExistence type="predicted"/>
<gene>
    <name evidence="2" type="ORF">TWF106_010623</name>
</gene>
<evidence type="ECO:0000313" key="2">
    <source>
        <dbReference type="EMBL" id="KAF3227135.1"/>
    </source>
</evidence>
<sequence>MSPGFEKPISLERALRGLERVGAFSTPTTALRMRCRARQPGLVSYGPHFDSHGNQTFYRREMKETSNEGHLYTVYERYSVRDNYDTERPPRGYIVEIPSRSGSDGDDEEGGAEYEVEVEEPMDESPHHSQSPRDGGSYGGGYLSPNTYSDPPPAPRSPANYNPSYNSRYCEYEYEYARWYSRWS</sequence>
<protein>
    <submittedName>
        <fullName evidence="2">Uncharacterized protein</fullName>
    </submittedName>
</protein>
<name>A0A6G1MG35_ORBOL</name>